<protein>
    <recommendedName>
        <fullName evidence="5">Protein E6</fullName>
    </recommendedName>
</protein>
<sequence length="275" mass="31608">MASSSSSSSSPPTLFSTVFLIAIFLTSIAHARESQFFNKATKDTTAQQVPNHQQQEAETPTKLQDQQQANDPNFIPEETPTNSIGYGLYGHETGQLPPSATTASTVPQESLYSNYQQNYNDKYYYNNNNEHYDSHNDADNYYYNKDSYLTDEERAAAAYGNRYSTAARGGRNTYYPGGNVRQEGMSDTRFLENGKYFYDINNEEKYYPNYRYNKYSRMPGSRSGEYYNMNMVNGGRRYQGNYRNPSYDNHDGNSVGRYGQNQEDEFQDEQDEFVP</sequence>
<dbReference type="InterPro" id="IPR040290">
    <property type="entry name" value="Prot_E6-like"/>
</dbReference>
<evidence type="ECO:0000313" key="3">
    <source>
        <dbReference type="EMBL" id="KAK4770789.1"/>
    </source>
</evidence>
<dbReference type="PANTHER" id="PTHR35274">
    <property type="entry name" value="E6-LIKE PROTEIN"/>
    <property type="match status" value="1"/>
</dbReference>
<feature type="compositionally biased region" description="Polar residues" evidence="1">
    <location>
        <begin position="96"/>
        <end position="106"/>
    </location>
</feature>
<comment type="caution">
    <text evidence="3">The sequence shown here is derived from an EMBL/GenBank/DDBJ whole genome shotgun (WGS) entry which is preliminary data.</text>
</comment>
<name>A0AAN7KT51_9MYRT</name>
<organism evidence="3 4">
    <name type="scientific">Trapa incisa</name>
    <dbReference type="NCBI Taxonomy" id="236973"/>
    <lineage>
        <taxon>Eukaryota</taxon>
        <taxon>Viridiplantae</taxon>
        <taxon>Streptophyta</taxon>
        <taxon>Embryophyta</taxon>
        <taxon>Tracheophyta</taxon>
        <taxon>Spermatophyta</taxon>
        <taxon>Magnoliopsida</taxon>
        <taxon>eudicotyledons</taxon>
        <taxon>Gunneridae</taxon>
        <taxon>Pentapetalae</taxon>
        <taxon>rosids</taxon>
        <taxon>malvids</taxon>
        <taxon>Myrtales</taxon>
        <taxon>Lythraceae</taxon>
        <taxon>Trapa</taxon>
    </lineage>
</organism>
<evidence type="ECO:0000256" key="1">
    <source>
        <dbReference type="SAM" id="MobiDB-lite"/>
    </source>
</evidence>
<gene>
    <name evidence="3" type="ORF">SAY87_031321</name>
</gene>
<dbReference type="EMBL" id="JAXIOK010000005">
    <property type="protein sequence ID" value="KAK4770789.1"/>
    <property type="molecule type" value="Genomic_DNA"/>
</dbReference>
<feature type="compositionally biased region" description="Acidic residues" evidence="1">
    <location>
        <begin position="262"/>
        <end position="275"/>
    </location>
</feature>
<evidence type="ECO:0000313" key="4">
    <source>
        <dbReference type="Proteomes" id="UP001345219"/>
    </source>
</evidence>
<feature type="chain" id="PRO_5042823807" description="Protein E6" evidence="2">
    <location>
        <begin position="32"/>
        <end position="275"/>
    </location>
</feature>
<evidence type="ECO:0008006" key="5">
    <source>
        <dbReference type="Google" id="ProtNLM"/>
    </source>
</evidence>
<proteinExistence type="predicted"/>
<dbReference type="AlphaFoldDB" id="A0AAN7KT51"/>
<dbReference type="PANTHER" id="PTHR35274:SF2">
    <property type="entry name" value="E6-LIKE PROTEIN"/>
    <property type="match status" value="1"/>
</dbReference>
<feature type="compositionally biased region" description="Polar residues" evidence="1">
    <location>
        <begin position="43"/>
        <end position="71"/>
    </location>
</feature>
<feature type="region of interest" description="Disordered" evidence="1">
    <location>
        <begin position="237"/>
        <end position="275"/>
    </location>
</feature>
<reference evidence="3 4" key="1">
    <citation type="journal article" date="2023" name="Hortic Res">
        <title>Pangenome of water caltrop reveals structural variations and asymmetric subgenome divergence after allopolyploidization.</title>
        <authorList>
            <person name="Zhang X."/>
            <person name="Chen Y."/>
            <person name="Wang L."/>
            <person name="Yuan Y."/>
            <person name="Fang M."/>
            <person name="Shi L."/>
            <person name="Lu R."/>
            <person name="Comes H.P."/>
            <person name="Ma Y."/>
            <person name="Chen Y."/>
            <person name="Huang G."/>
            <person name="Zhou Y."/>
            <person name="Zheng Z."/>
            <person name="Qiu Y."/>
        </authorList>
    </citation>
    <scope>NUCLEOTIDE SEQUENCE [LARGE SCALE GENOMIC DNA]</scope>
    <source>
        <tissue evidence="3">Roots</tissue>
    </source>
</reference>
<evidence type="ECO:0000256" key="2">
    <source>
        <dbReference type="SAM" id="SignalP"/>
    </source>
</evidence>
<feature type="region of interest" description="Disordered" evidence="1">
    <location>
        <begin position="43"/>
        <end position="106"/>
    </location>
</feature>
<accession>A0AAN7KT51</accession>
<keyword evidence="4" id="KW-1185">Reference proteome</keyword>
<dbReference type="Proteomes" id="UP001345219">
    <property type="component" value="Chromosome 24"/>
</dbReference>
<keyword evidence="2" id="KW-0732">Signal</keyword>
<feature type="signal peptide" evidence="2">
    <location>
        <begin position="1"/>
        <end position="31"/>
    </location>
</feature>